<keyword evidence="3" id="KW-1185">Reference proteome</keyword>
<dbReference type="PANTHER" id="PTHR43640:SF1">
    <property type="entry name" value="THIOREDOXIN-DEPENDENT PEROXIREDOXIN"/>
    <property type="match status" value="1"/>
</dbReference>
<protein>
    <recommendedName>
        <fullName evidence="1">Thioredoxin domain-containing protein</fullName>
    </recommendedName>
</protein>
<dbReference type="RefSeq" id="WP_153341150.1">
    <property type="nucleotide sequence ID" value="NZ_WEGI01000004.1"/>
</dbReference>
<dbReference type="AlphaFoldDB" id="A0A7K0DLZ0"/>
<dbReference type="PANTHER" id="PTHR43640">
    <property type="entry name" value="OS07G0260300 PROTEIN"/>
    <property type="match status" value="1"/>
</dbReference>
<proteinExistence type="predicted"/>
<accession>A0A7K0DLZ0</accession>
<dbReference type="SUPFAM" id="SSF52833">
    <property type="entry name" value="Thioredoxin-like"/>
    <property type="match status" value="1"/>
</dbReference>
<dbReference type="Proteomes" id="UP000431401">
    <property type="component" value="Unassembled WGS sequence"/>
</dbReference>
<dbReference type="EMBL" id="WEGI01000004">
    <property type="protein sequence ID" value="MQY26756.1"/>
    <property type="molecule type" value="Genomic_DNA"/>
</dbReference>
<dbReference type="GO" id="GO:0016491">
    <property type="term" value="F:oxidoreductase activity"/>
    <property type="evidence" value="ECO:0007669"/>
    <property type="project" value="InterPro"/>
</dbReference>
<dbReference type="OrthoDB" id="9809746at2"/>
<reference evidence="2 3" key="1">
    <citation type="submission" date="2019-10" db="EMBL/GenBank/DDBJ databases">
        <title>Nocardia macrotermitis sp. nov. and Nocardia aurantia sp. nov., isolated from the gut of fungus growing-termite Macrotermes natalensis.</title>
        <authorList>
            <person name="Benndorf R."/>
            <person name="Schwitalla J."/>
            <person name="Martin K."/>
            <person name="De Beer W."/>
            <person name="Kaster A.-K."/>
            <person name="Vollmers J."/>
            <person name="Poulsen M."/>
            <person name="Beemelmanns C."/>
        </authorList>
    </citation>
    <scope>NUCLEOTIDE SEQUENCE [LARGE SCALE GENOMIC DNA]</scope>
    <source>
        <strain evidence="2 3">RB56</strain>
    </source>
</reference>
<name>A0A7K0DLZ0_9NOCA</name>
<feature type="domain" description="Thioredoxin" evidence="1">
    <location>
        <begin position="133"/>
        <end position="285"/>
    </location>
</feature>
<dbReference type="PROSITE" id="PS51352">
    <property type="entry name" value="THIOREDOXIN_2"/>
    <property type="match status" value="1"/>
</dbReference>
<sequence length="305" mass="32741">MTTPLDLAPPSVRRWFEVQLAPEPELTDLRAVASPQVVFRFAGREIAGIDAVIEHLKAMPVRRLADGQWSVLPGGDDRRTTVRITGPGGQPLPSPGGPMAAMDFTFTLDAQGLITGLSPQPHHTEPADLGPALATGQRAPDFTLLDTAGEPVSLRAGGDAVTVVVFTCNACPWALGWHDRLQQVANEYSAVGVRMLQINGNDPEISPKDAVEHSRRRVTDGAFAGPYLLDDGQQVARRWGARHTPDVFVVDADGIIAYHGAPDADAYDESLNARWLRDALDHVLTGGPAVADTEPVGCTIKWTLE</sequence>
<dbReference type="Pfam" id="PF00578">
    <property type="entry name" value="AhpC-TSA"/>
    <property type="match status" value="1"/>
</dbReference>
<gene>
    <name evidence="2" type="ORF">NRB56_23290</name>
</gene>
<dbReference type="InterPro" id="IPR036249">
    <property type="entry name" value="Thioredoxin-like_sf"/>
</dbReference>
<dbReference type="InterPro" id="IPR013766">
    <property type="entry name" value="Thioredoxin_domain"/>
</dbReference>
<evidence type="ECO:0000259" key="1">
    <source>
        <dbReference type="PROSITE" id="PS51352"/>
    </source>
</evidence>
<dbReference type="InterPro" id="IPR047262">
    <property type="entry name" value="PRX-like1"/>
</dbReference>
<evidence type="ECO:0000313" key="3">
    <source>
        <dbReference type="Proteomes" id="UP000431401"/>
    </source>
</evidence>
<organism evidence="2 3">
    <name type="scientific">Nocardia aurantia</name>
    <dbReference type="NCBI Taxonomy" id="2585199"/>
    <lineage>
        <taxon>Bacteria</taxon>
        <taxon>Bacillati</taxon>
        <taxon>Actinomycetota</taxon>
        <taxon>Actinomycetes</taxon>
        <taxon>Mycobacteriales</taxon>
        <taxon>Nocardiaceae</taxon>
        <taxon>Nocardia</taxon>
    </lineage>
</organism>
<dbReference type="InterPro" id="IPR000866">
    <property type="entry name" value="AhpC/TSA"/>
</dbReference>
<dbReference type="GO" id="GO:0016209">
    <property type="term" value="F:antioxidant activity"/>
    <property type="evidence" value="ECO:0007669"/>
    <property type="project" value="InterPro"/>
</dbReference>
<dbReference type="Gene3D" id="3.40.30.10">
    <property type="entry name" value="Glutaredoxin"/>
    <property type="match status" value="1"/>
</dbReference>
<comment type="caution">
    <text evidence="2">The sequence shown here is derived from an EMBL/GenBank/DDBJ whole genome shotgun (WGS) entry which is preliminary data.</text>
</comment>
<evidence type="ECO:0000313" key="2">
    <source>
        <dbReference type="EMBL" id="MQY26756.1"/>
    </source>
</evidence>